<comment type="similarity">
    <text evidence="2 5">Belongs to the RecX family.</text>
</comment>
<dbReference type="Pfam" id="PF21982">
    <property type="entry name" value="RecX_HTH1"/>
    <property type="match status" value="1"/>
</dbReference>
<evidence type="ECO:0000256" key="2">
    <source>
        <dbReference type="ARBA" id="ARBA00009695"/>
    </source>
</evidence>
<sequence length="148" mass="16501">MLTGAPKTRAQLAEALRRREVPGEVAEKVLGRFTDVGLIDDEAFAEAWVRARHSGKGLARRALAAELRQRGVDNETVKEAVHTLDEEQEERTARELVRRKLRSVGGVDREKQIRRLVGMLARKGYPPGLAYRVVKEVLNGDADEDGGF</sequence>
<evidence type="ECO:0000259" key="6">
    <source>
        <dbReference type="Pfam" id="PF02631"/>
    </source>
</evidence>
<proteinExistence type="inferred from homology"/>
<gene>
    <name evidence="5" type="primary">recX</name>
    <name evidence="9" type="ORF">K1Y72_14480</name>
</gene>
<dbReference type="InterPro" id="IPR053926">
    <property type="entry name" value="RecX_HTH_1st"/>
</dbReference>
<protein>
    <recommendedName>
        <fullName evidence="3 5">Regulatory protein RecX</fullName>
    </recommendedName>
</protein>
<organism evidence="9 10">
    <name type="scientific">Actinomadura parmotrematis</name>
    <dbReference type="NCBI Taxonomy" id="2864039"/>
    <lineage>
        <taxon>Bacteria</taxon>
        <taxon>Bacillati</taxon>
        <taxon>Actinomycetota</taxon>
        <taxon>Actinomycetes</taxon>
        <taxon>Streptosporangiales</taxon>
        <taxon>Thermomonosporaceae</taxon>
        <taxon>Actinomadura</taxon>
    </lineage>
</organism>
<dbReference type="HAMAP" id="MF_01114">
    <property type="entry name" value="RecX"/>
    <property type="match status" value="1"/>
</dbReference>
<evidence type="ECO:0000259" key="7">
    <source>
        <dbReference type="Pfam" id="PF21981"/>
    </source>
</evidence>
<evidence type="ECO:0000256" key="5">
    <source>
        <dbReference type="HAMAP-Rule" id="MF_01114"/>
    </source>
</evidence>
<dbReference type="Pfam" id="PF02631">
    <property type="entry name" value="RecX_HTH2"/>
    <property type="match status" value="1"/>
</dbReference>
<dbReference type="InterPro" id="IPR003783">
    <property type="entry name" value="Regulatory_RecX"/>
</dbReference>
<evidence type="ECO:0000313" key="9">
    <source>
        <dbReference type="EMBL" id="MBW8483590.1"/>
    </source>
</evidence>
<evidence type="ECO:0000313" key="10">
    <source>
        <dbReference type="Proteomes" id="UP000774570"/>
    </source>
</evidence>
<feature type="domain" description="RecX first three-helical" evidence="8">
    <location>
        <begin position="1"/>
        <end position="32"/>
    </location>
</feature>
<feature type="domain" description="RecX third three-helical" evidence="7">
    <location>
        <begin position="89"/>
        <end position="134"/>
    </location>
</feature>
<name>A0ABS7FT58_9ACTN</name>
<dbReference type="Proteomes" id="UP000774570">
    <property type="component" value="Unassembled WGS sequence"/>
</dbReference>
<dbReference type="Pfam" id="PF21981">
    <property type="entry name" value="RecX_HTH3"/>
    <property type="match status" value="1"/>
</dbReference>
<dbReference type="InterPro" id="IPR053925">
    <property type="entry name" value="RecX_HTH_3rd"/>
</dbReference>
<dbReference type="EMBL" id="JAIBOA010000008">
    <property type="protein sequence ID" value="MBW8483590.1"/>
    <property type="molecule type" value="Genomic_DNA"/>
</dbReference>
<feature type="domain" description="RecX second three-helical" evidence="6">
    <location>
        <begin position="40"/>
        <end position="80"/>
    </location>
</feature>
<evidence type="ECO:0000259" key="8">
    <source>
        <dbReference type="Pfam" id="PF21982"/>
    </source>
</evidence>
<keyword evidence="4 5" id="KW-0963">Cytoplasm</keyword>
<accession>A0ABS7FT58</accession>
<dbReference type="InterPro" id="IPR036388">
    <property type="entry name" value="WH-like_DNA-bd_sf"/>
</dbReference>
<comment type="caution">
    <text evidence="9">The sequence shown here is derived from an EMBL/GenBank/DDBJ whole genome shotgun (WGS) entry which is preliminary data.</text>
</comment>
<dbReference type="PANTHER" id="PTHR33602:SF1">
    <property type="entry name" value="REGULATORY PROTEIN RECX FAMILY PROTEIN"/>
    <property type="match status" value="1"/>
</dbReference>
<reference evidence="9 10" key="1">
    <citation type="submission" date="2021-07" db="EMBL/GenBank/DDBJ databases">
        <title>Actinomadura sp. PM05-2 isolated from lichen.</title>
        <authorList>
            <person name="Somphong A."/>
            <person name="Phongsopitanun W."/>
            <person name="Tanasupawat S."/>
            <person name="Peongsungnone V."/>
        </authorList>
    </citation>
    <scope>NUCLEOTIDE SEQUENCE [LARGE SCALE GENOMIC DNA]</scope>
    <source>
        <strain evidence="9 10">PM05-2</strain>
    </source>
</reference>
<comment type="subcellular location">
    <subcellularLocation>
        <location evidence="1 5">Cytoplasm</location>
    </subcellularLocation>
</comment>
<keyword evidence="10" id="KW-1185">Reference proteome</keyword>
<evidence type="ECO:0000256" key="4">
    <source>
        <dbReference type="ARBA" id="ARBA00022490"/>
    </source>
</evidence>
<evidence type="ECO:0000256" key="3">
    <source>
        <dbReference type="ARBA" id="ARBA00018111"/>
    </source>
</evidence>
<dbReference type="InterPro" id="IPR053924">
    <property type="entry name" value="RecX_HTH_2nd"/>
</dbReference>
<evidence type="ECO:0000256" key="1">
    <source>
        <dbReference type="ARBA" id="ARBA00004496"/>
    </source>
</evidence>
<dbReference type="PANTHER" id="PTHR33602">
    <property type="entry name" value="REGULATORY PROTEIN RECX FAMILY PROTEIN"/>
    <property type="match status" value="1"/>
</dbReference>
<dbReference type="Gene3D" id="1.10.10.10">
    <property type="entry name" value="Winged helix-like DNA-binding domain superfamily/Winged helix DNA-binding domain"/>
    <property type="match status" value="2"/>
</dbReference>
<comment type="function">
    <text evidence="5">Modulates RecA activity.</text>
</comment>